<gene>
    <name evidence="2" type="ORF">HPB52_012270</name>
</gene>
<name>A0A9D4SNH1_RHISA</name>
<feature type="region of interest" description="Disordered" evidence="1">
    <location>
        <begin position="1"/>
        <end position="20"/>
    </location>
</feature>
<feature type="compositionally biased region" description="Polar residues" evidence="1">
    <location>
        <begin position="105"/>
        <end position="120"/>
    </location>
</feature>
<dbReference type="Proteomes" id="UP000821837">
    <property type="component" value="Unassembled WGS sequence"/>
</dbReference>
<sequence length="120" mass="13107">MPTTNARSTIAPNHHHTGCESVASSADRAVKRHISTRASSLYLQITVAAVHHHPGGLLQNTSLHQQGVFLKITTRRHDVLLPSTTQLRVPMLPLIARPVRDRTESSNSPTFSCVSSDVVQ</sequence>
<protein>
    <submittedName>
        <fullName evidence="2">Uncharacterized protein</fullName>
    </submittedName>
</protein>
<dbReference type="EMBL" id="JABSTV010001255">
    <property type="protein sequence ID" value="KAH7935686.1"/>
    <property type="molecule type" value="Genomic_DNA"/>
</dbReference>
<comment type="caution">
    <text evidence="2">The sequence shown here is derived from an EMBL/GenBank/DDBJ whole genome shotgun (WGS) entry which is preliminary data.</text>
</comment>
<reference evidence="2" key="2">
    <citation type="submission" date="2021-09" db="EMBL/GenBank/DDBJ databases">
        <authorList>
            <person name="Jia N."/>
            <person name="Wang J."/>
            <person name="Shi W."/>
            <person name="Du L."/>
            <person name="Sun Y."/>
            <person name="Zhan W."/>
            <person name="Jiang J."/>
            <person name="Wang Q."/>
            <person name="Zhang B."/>
            <person name="Ji P."/>
            <person name="Sakyi L.B."/>
            <person name="Cui X."/>
            <person name="Yuan T."/>
            <person name="Jiang B."/>
            <person name="Yang W."/>
            <person name="Lam T.T.-Y."/>
            <person name="Chang Q."/>
            <person name="Ding S."/>
            <person name="Wang X."/>
            <person name="Zhu J."/>
            <person name="Ruan X."/>
            <person name="Zhao L."/>
            <person name="Wei J."/>
            <person name="Que T."/>
            <person name="Du C."/>
            <person name="Cheng J."/>
            <person name="Dai P."/>
            <person name="Han X."/>
            <person name="Huang E."/>
            <person name="Gao Y."/>
            <person name="Liu J."/>
            <person name="Shao H."/>
            <person name="Ye R."/>
            <person name="Li L."/>
            <person name="Wei W."/>
            <person name="Wang X."/>
            <person name="Wang C."/>
            <person name="Huo Q."/>
            <person name="Li W."/>
            <person name="Guo W."/>
            <person name="Chen H."/>
            <person name="Chen S."/>
            <person name="Zhou L."/>
            <person name="Zhou L."/>
            <person name="Ni X."/>
            <person name="Tian J."/>
            <person name="Zhou Y."/>
            <person name="Sheng Y."/>
            <person name="Liu T."/>
            <person name="Pan Y."/>
            <person name="Xia L."/>
            <person name="Li J."/>
            <person name="Zhao F."/>
            <person name="Cao W."/>
        </authorList>
    </citation>
    <scope>NUCLEOTIDE SEQUENCE</scope>
    <source>
        <strain evidence="2">Rsan-2018</strain>
        <tissue evidence="2">Larvae</tissue>
    </source>
</reference>
<feature type="region of interest" description="Disordered" evidence="1">
    <location>
        <begin position="100"/>
        <end position="120"/>
    </location>
</feature>
<dbReference type="AlphaFoldDB" id="A0A9D4SNH1"/>
<keyword evidence="3" id="KW-1185">Reference proteome</keyword>
<feature type="compositionally biased region" description="Polar residues" evidence="1">
    <location>
        <begin position="1"/>
        <end position="11"/>
    </location>
</feature>
<evidence type="ECO:0000313" key="3">
    <source>
        <dbReference type="Proteomes" id="UP000821837"/>
    </source>
</evidence>
<evidence type="ECO:0000313" key="2">
    <source>
        <dbReference type="EMBL" id="KAH7935686.1"/>
    </source>
</evidence>
<accession>A0A9D4SNH1</accession>
<evidence type="ECO:0000256" key="1">
    <source>
        <dbReference type="SAM" id="MobiDB-lite"/>
    </source>
</evidence>
<organism evidence="2 3">
    <name type="scientific">Rhipicephalus sanguineus</name>
    <name type="common">Brown dog tick</name>
    <name type="synonym">Ixodes sanguineus</name>
    <dbReference type="NCBI Taxonomy" id="34632"/>
    <lineage>
        <taxon>Eukaryota</taxon>
        <taxon>Metazoa</taxon>
        <taxon>Ecdysozoa</taxon>
        <taxon>Arthropoda</taxon>
        <taxon>Chelicerata</taxon>
        <taxon>Arachnida</taxon>
        <taxon>Acari</taxon>
        <taxon>Parasitiformes</taxon>
        <taxon>Ixodida</taxon>
        <taxon>Ixodoidea</taxon>
        <taxon>Ixodidae</taxon>
        <taxon>Rhipicephalinae</taxon>
        <taxon>Rhipicephalus</taxon>
        <taxon>Rhipicephalus</taxon>
    </lineage>
</organism>
<reference evidence="2" key="1">
    <citation type="journal article" date="2020" name="Cell">
        <title>Large-Scale Comparative Analyses of Tick Genomes Elucidate Their Genetic Diversity and Vector Capacities.</title>
        <authorList>
            <consortium name="Tick Genome and Microbiome Consortium (TIGMIC)"/>
            <person name="Jia N."/>
            <person name="Wang J."/>
            <person name="Shi W."/>
            <person name="Du L."/>
            <person name="Sun Y."/>
            <person name="Zhan W."/>
            <person name="Jiang J.F."/>
            <person name="Wang Q."/>
            <person name="Zhang B."/>
            <person name="Ji P."/>
            <person name="Bell-Sakyi L."/>
            <person name="Cui X.M."/>
            <person name="Yuan T.T."/>
            <person name="Jiang B.G."/>
            <person name="Yang W.F."/>
            <person name="Lam T.T."/>
            <person name="Chang Q.C."/>
            <person name="Ding S.J."/>
            <person name="Wang X.J."/>
            <person name="Zhu J.G."/>
            <person name="Ruan X.D."/>
            <person name="Zhao L."/>
            <person name="Wei J.T."/>
            <person name="Ye R.Z."/>
            <person name="Que T.C."/>
            <person name="Du C.H."/>
            <person name="Zhou Y.H."/>
            <person name="Cheng J.X."/>
            <person name="Dai P.F."/>
            <person name="Guo W.B."/>
            <person name="Han X.H."/>
            <person name="Huang E.J."/>
            <person name="Li L.F."/>
            <person name="Wei W."/>
            <person name="Gao Y.C."/>
            <person name="Liu J.Z."/>
            <person name="Shao H.Z."/>
            <person name="Wang X."/>
            <person name="Wang C.C."/>
            <person name="Yang T.C."/>
            <person name="Huo Q.B."/>
            <person name="Li W."/>
            <person name="Chen H.Y."/>
            <person name="Chen S.E."/>
            <person name="Zhou L.G."/>
            <person name="Ni X.B."/>
            <person name="Tian J.H."/>
            <person name="Sheng Y."/>
            <person name="Liu T."/>
            <person name="Pan Y.S."/>
            <person name="Xia L.Y."/>
            <person name="Li J."/>
            <person name="Zhao F."/>
            <person name="Cao W.C."/>
        </authorList>
    </citation>
    <scope>NUCLEOTIDE SEQUENCE</scope>
    <source>
        <strain evidence="2">Rsan-2018</strain>
    </source>
</reference>
<proteinExistence type="predicted"/>